<gene>
    <name evidence="1" type="ORF">V5799_012291</name>
</gene>
<name>A0AAQ4EEL5_AMBAM</name>
<dbReference type="Proteomes" id="UP001321473">
    <property type="component" value="Unassembled WGS sequence"/>
</dbReference>
<evidence type="ECO:0000313" key="2">
    <source>
        <dbReference type="Proteomes" id="UP001321473"/>
    </source>
</evidence>
<reference evidence="1 2" key="1">
    <citation type="journal article" date="2023" name="Arcadia Sci">
        <title>De novo assembly of a long-read Amblyomma americanum tick genome.</title>
        <authorList>
            <person name="Chou S."/>
            <person name="Poskanzer K.E."/>
            <person name="Rollins M."/>
            <person name="Thuy-Boun P.S."/>
        </authorList>
    </citation>
    <scope>NUCLEOTIDE SEQUENCE [LARGE SCALE GENOMIC DNA]</scope>
    <source>
        <strain evidence="1">F_SG_1</strain>
        <tissue evidence="1">Salivary glands</tissue>
    </source>
</reference>
<comment type="caution">
    <text evidence="1">The sequence shown here is derived from an EMBL/GenBank/DDBJ whole genome shotgun (WGS) entry which is preliminary data.</text>
</comment>
<accession>A0AAQ4EEL5</accession>
<keyword evidence="2" id="KW-1185">Reference proteome</keyword>
<protein>
    <submittedName>
        <fullName evidence="1">Uncharacterized protein</fullName>
    </submittedName>
</protein>
<dbReference type="EMBL" id="JARKHS020017266">
    <property type="protein sequence ID" value="KAK8773176.1"/>
    <property type="molecule type" value="Genomic_DNA"/>
</dbReference>
<organism evidence="1 2">
    <name type="scientific">Amblyomma americanum</name>
    <name type="common">Lone star tick</name>
    <dbReference type="NCBI Taxonomy" id="6943"/>
    <lineage>
        <taxon>Eukaryota</taxon>
        <taxon>Metazoa</taxon>
        <taxon>Ecdysozoa</taxon>
        <taxon>Arthropoda</taxon>
        <taxon>Chelicerata</taxon>
        <taxon>Arachnida</taxon>
        <taxon>Acari</taxon>
        <taxon>Parasitiformes</taxon>
        <taxon>Ixodida</taxon>
        <taxon>Ixodoidea</taxon>
        <taxon>Ixodidae</taxon>
        <taxon>Amblyomminae</taxon>
        <taxon>Amblyomma</taxon>
    </lineage>
</organism>
<dbReference type="AlphaFoldDB" id="A0AAQ4EEL5"/>
<evidence type="ECO:0000313" key="1">
    <source>
        <dbReference type="EMBL" id="KAK8773176.1"/>
    </source>
</evidence>
<sequence>MFAQCVVAGVSGLPDSCEYADIDETPDFSSSSTESQTDFTVADIMLQEDTTLRCSTPNWDGLSATFEENLPENTYPPGLNTSAV</sequence>
<proteinExistence type="predicted"/>